<proteinExistence type="predicted"/>
<organism evidence="1">
    <name type="scientific">Rhizophora mucronata</name>
    <name type="common">Asiatic mangrove</name>
    <dbReference type="NCBI Taxonomy" id="61149"/>
    <lineage>
        <taxon>Eukaryota</taxon>
        <taxon>Viridiplantae</taxon>
        <taxon>Streptophyta</taxon>
        <taxon>Embryophyta</taxon>
        <taxon>Tracheophyta</taxon>
        <taxon>Spermatophyta</taxon>
        <taxon>Magnoliopsida</taxon>
        <taxon>eudicotyledons</taxon>
        <taxon>Gunneridae</taxon>
        <taxon>Pentapetalae</taxon>
        <taxon>rosids</taxon>
        <taxon>fabids</taxon>
        <taxon>Malpighiales</taxon>
        <taxon>Rhizophoraceae</taxon>
        <taxon>Rhizophora</taxon>
    </lineage>
</organism>
<name>A0A2P2P3P0_RHIMU</name>
<evidence type="ECO:0000313" key="1">
    <source>
        <dbReference type="EMBL" id="MBX49358.1"/>
    </source>
</evidence>
<accession>A0A2P2P3P0</accession>
<dbReference type="EMBL" id="GGEC01068874">
    <property type="protein sequence ID" value="MBX49358.1"/>
    <property type="molecule type" value="Transcribed_RNA"/>
</dbReference>
<sequence>MLRKKDLLPNLYLKRN</sequence>
<reference evidence="1" key="1">
    <citation type="submission" date="2018-02" db="EMBL/GenBank/DDBJ databases">
        <title>Rhizophora mucronata_Transcriptome.</title>
        <authorList>
            <person name="Meera S.P."/>
            <person name="Sreeshan A."/>
            <person name="Augustine A."/>
        </authorList>
    </citation>
    <scope>NUCLEOTIDE SEQUENCE</scope>
    <source>
        <tissue evidence="1">Leaf</tissue>
    </source>
</reference>
<protein>
    <submittedName>
        <fullName evidence="1">Uncharacterized protein MANES_02G028100</fullName>
    </submittedName>
</protein>
<dbReference type="AlphaFoldDB" id="A0A2P2P3P0"/>